<feature type="domain" description="Sodium/calcium exchanger membrane region" evidence="6">
    <location>
        <begin position="173"/>
        <end position="312"/>
    </location>
</feature>
<dbReference type="EMBL" id="LNZB01000006">
    <property type="protein sequence ID" value="KTD82885.1"/>
    <property type="molecule type" value="Genomic_DNA"/>
</dbReference>
<dbReference type="Gene3D" id="1.20.1420.30">
    <property type="entry name" value="NCX, central ion-binding region"/>
    <property type="match status" value="2"/>
</dbReference>
<evidence type="ECO:0000259" key="6">
    <source>
        <dbReference type="Pfam" id="PF01699"/>
    </source>
</evidence>
<dbReference type="PANTHER" id="PTHR10846:SF8">
    <property type="entry name" value="INNER MEMBRANE PROTEIN YRBG"/>
    <property type="match status" value="1"/>
</dbReference>
<dbReference type="OrthoDB" id="9794225at2"/>
<dbReference type="GO" id="GO:0008273">
    <property type="term" value="F:calcium, potassium:sodium antiporter activity"/>
    <property type="evidence" value="ECO:0007669"/>
    <property type="project" value="TreeGrafter"/>
</dbReference>
<feature type="transmembrane region" description="Helical" evidence="5">
    <location>
        <begin position="296"/>
        <end position="314"/>
    </location>
</feature>
<dbReference type="InterPro" id="IPR004481">
    <property type="entry name" value="K/Na/Ca-exchanger"/>
</dbReference>
<keyword evidence="8" id="KW-1185">Reference proteome</keyword>
<feature type="transmembrane region" description="Helical" evidence="5">
    <location>
        <begin position="169"/>
        <end position="198"/>
    </location>
</feature>
<feature type="transmembrane region" description="Helical" evidence="5">
    <location>
        <begin position="130"/>
        <end position="149"/>
    </location>
</feature>
<comment type="subcellular location">
    <subcellularLocation>
        <location evidence="1">Membrane</location>
        <topology evidence="1">Multi-pass membrane protein</topology>
    </subcellularLocation>
</comment>
<sequence>MSTLFLFIASFFALIWSANHLVSGATNLAIHYKVPTLLVGLTIVAIGTSAPEIFFSISSALANKDELTIGNAIGSNIANIGLILGITLFLKPNALDHYKLKKTIPVLLIIMLFAYSLMLDGYLGRVDGCLFLIGCLASISYFIHLVNHSKNKDMFVNQFQGGSHTNRTVVANFVSIGIGLILLPISSKFLVLTAAAFAKWSGFSELTVGLTIISIGTSLPELATALIAVYKDEEALAVGTILGSNIYNLLLILAFPSLITPNKVSTVVIWRDMPVLIAITLLLLMINYYYKKKSSWHGGVLLLVYFSYLASMLVKSSS</sequence>
<keyword evidence="3 5" id="KW-1133">Transmembrane helix</keyword>
<dbReference type="STRING" id="66969.Lwal_0363"/>
<feature type="transmembrane region" description="Helical" evidence="5">
    <location>
        <begin position="210"/>
        <end position="230"/>
    </location>
</feature>
<organism evidence="7 8">
    <name type="scientific">Legionella waltersii</name>
    <dbReference type="NCBI Taxonomy" id="66969"/>
    <lineage>
        <taxon>Bacteria</taxon>
        <taxon>Pseudomonadati</taxon>
        <taxon>Pseudomonadota</taxon>
        <taxon>Gammaproteobacteria</taxon>
        <taxon>Legionellales</taxon>
        <taxon>Legionellaceae</taxon>
        <taxon>Legionella</taxon>
    </lineage>
</organism>
<evidence type="ECO:0000256" key="4">
    <source>
        <dbReference type="ARBA" id="ARBA00023136"/>
    </source>
</evidence>
<evidence type="ECO:0000313" key="8">
    <source>
        <dbReference type="Proteomes" id="UP000054729"/>
    </source>
</evidence>
<accession>A0A0W1ANK9</accession>
<dbReference type="AlphaFoldDB" id="A0A0W1ANK9"/>
<evidence type="ECO:0000313" key="7">
    <source>
        <dbReference type="EMBL" id="KTD82885.1"/>
    </source>
</evidence>
<dbReference type="GO" id="GO:0005262">
    <property type="term" value="F:calcium channel activity"/>
    <property type="evidence" value="ECO:0007669"/>
    <property type="project" value="TreeGrafter"/>
</dbReference>
<feature type="transmembrane region" description="Helical" evidence="5">
    <location>
        <begin position="268"/>
        <end position="290"/>
    </location>
</feature>
<evidence type="ECO:0000256" key="2">
    <source>
        <dbReference type="ARBA" id="ARBA00022692"/>
    </source>
</evidence>
<name>A0A0W1ANK9_9GAMM</name>
<gene>
    <name evidence="7" type="ORF">Lwal_0363</name>
</gene>
<keyword evidence="2 5" id="KW-0812">Transmembrane</keyword>
<dbReference type="Pfam" id="PF01699">
    <property type="entry name" value="Na_Ca_ex"/>
    <property type="match status" value="2"/>
</dbReference>
<proteinExistence type="predicted"/>
<comment type="caution">
    <text evidence="7">The sequence shown here is derived from an EMBL/GenBank/DDBJ whole genome shotgun (WGS) entry which is preliminary data.</text>
</comment>
<reference evidence="7 8" key="1">
    <citation type="submission" date="2015-11" db="EMBL/GenBank/DDBJ databases">
        <title>Genomic analysis of 38 Legionella species identifies large and diverse effector repertoires.</title>
        <authorList>
            <person name="Burstein D."/>
            <person name="Amaro F."/>
            <person name="Zusman T."/>
            <person name="Lifshitz Z."/>
            <person name="Cohen O."/>
            <person name="Gilbert J.A."/>
            <person name="Pupko T."/>
            <person name="Shuman H.A."/>
            <person name="Segal G."/>
        </authorList>
    </citation>
    <scope>NUCLEOTIDE SEQUENCE [LARGE SCALE GENOMIC DNA]</scope>
    <source>
        <strain evidence="7 8">ATCC 51914</strain>
    </source>
</reference>
<feature type="transmembrane region" description="Helical" evidence="5">
    <location>
        <begin position="236"/>
        <end position="256"/>
    </location>
</feature>
<dbReference type="GO" id="GO:0006874">
    <property type="term" value="P:intracellular calcium ion homeostasis"/>
    <property type="evidence" value="ECO:0007669"/>
    <property type="project" value="TreeGrafter"/>
</dbReference>
<dbReference type="Proteomes" id="UP000054729">
    <property type="component" value="Unassembled WGS sequence"/>
</dbReference>
<evidence type="ECO:0000256" key="1">
    <source>
        <dbReference type="ARBA" id="ARBA00004141"/>
    </source>
</evidence>
<feature type="transmembrane region" description="Helical" evidence="5">
    <location>
        <begin position="34"/>
        <end position="55"/>
    </location>
</feature>
<dbReference type="GO" id="GO:0005886">
    <property type="term" value="C:plasma membrane"/>
    <property type="evidence" value="ECO:0007669"/>
    <property type="project" value="TreeGrafter"/>
</dbReference>
<evidence type="ECO:0000256" key="5">
    <source>
        <dbReference type="SAM" id="Phobius"/>
    </source>
</evidence>
<dbReference type="InterPro" id="IPR044880">
    <property type="entry name" value="NCX_ion-bd_dom_sf"/>
</dbReference>
<keyword evidence="4 5" id="KW-0472">Membrane</keyword>
<dbReference type="NCBIfam" id="TIGR00367">
    <property type="entry name" value="calcium/sodium antiporter"/>
    <property type="match status" value="1"/>
</dbReference>
<protein>
    <submittedName>
        <fullName evidence="7">Na/Ca antiporter</fullName>
    </submittedName>
</protein>
<evidence type="ECO:0000256" key="3">
    <source>
        <dbReference type="ARBA" id="ARBA00022989"/>
    </source>
</evidence>
<dbReference type="RefSeq" id="WP_058479218.1">
    <property type="nucleotide sequence ID" value="NZ_CAAAIQ010000003.1"/>
</dbReference>
<dbReference type="InterPro" id="IPR004837">
    <property type="entry name" value="NaCa_Exmemb"/>
</dbReference>
<dbReference type="PANTHER" id="PTHR10846">
    <property type="entry name" value="SODIUM/POTASSIUM/CALCIUM EXCHANGER"/>
    <property type="match status" value="1"/>
</dbReference>
<feature type="transmembrane region" description="Helical" evidence="5">
    <location>
        <begin position="102"/>
        <end position="123"/>
    </location>
</feature>
<feature type="transmembrane region" description="Helical" evidence="5">
    <location>
        <begin position="67"/>
        <end position="90"/>
    </location>
</feature>
<feature type="domain" description="Sodium/calcium exchanger membrane region" evidence="6">
    <location>
        <begin position="4"/>
        <end position="134"/>
    </location>
</feature>
<dbReference type="PATRIC" id="fig|66969.6.peg.393"/>